<dbReference type="InterPro" id="IPR013538">
    <property type="entry name" value="ASHA1/2-like_C"/>
</dbReference>
<dbReference type="InterPro" id="IPR023393">
    <property type="entry name" value="START-like_dom_sf"/>
</dbReference>
<dbReference type="RefSeq" id="WP_072779198.1">
    <property type="nucleotide sequence ID" value="NZ_FQXC01000004.1"/>
</dbReference>
<dbReference type="Proteomes" id="UP000184221">
    <property type="component" value="Unassembled WGS sequence"/>
</dbReference>
<dbReference type="SUPFAM" id="SSF55961">
    <property type="entry name" value="Bet v1-like"/>
    <property type="match status" value="1"/>
</dbReference>
<dbReference type="CDD" id="cd07814">
    <property type="entry name" value="SRPBCC_CalC_Aha1-like"/>
    <property type="match status" value="1"/>
</dbReference>
<sequence length="137" mass="15462">MTKRVLTKSIYLKATPAQVWAYLTEPEKLAKWFHKPNTPLTDGDYEMRSAETGDRFMWGTVLSAKPFETLEYTFIITPLADTPTTVRWTLQDVPGGTHLSLRHEGVPDGADAFDLTLAMDAGWDEHLGRLRGDIHDT</sequence>
<evidence type="ECO:0000313" key="3">
    <source>
        <dbReference type="EMBL" id="SHH84839.1"/>
    </source>
</evidence>
<keyword evidence="4" id="KW-1185">Reference proteome</keyword>
<gene>
    <name evidence="3" type="ORF">SAMN05443551_3369</name>
</gene>
<dbReference type="Pfam" id="PF08327">
    <property type="entry name" value="AHSA1"/>
    <property type="match status" value="1"/>
</dbReference>
<organism evidence="3 4">
    <name type="scientific">Marivita hallyeonensis</name>
    <dbReference type="NCBI Taxonomy" id="996342"/>
    <lineage>
        <taxon>Bacteria</taxon>
        <taxon>Pseudomonadati</taxon>
        <taxon>Pseudomonadota</taxon>
        <taxon>Alphaproteobacteria</taxon>
        <taxon>Rhodobacterales</taxon>
        <taxon>Roseobacteraceae</taxon>
        <taxon>Marivita</taxon>
    </lineage>
</organism>
<name>A0A1M5WB71_9RHOB</name>
<accession>A0A1M5WB71</accession>
<reference evidence="3 4" key="1">
    <citation type="submission" date="2016-11" db="EMBL/GenBank/DDBJ databases">
        <authorList>
            <person name="Jaros S."/>
            <person name="Januszkiewicz K."/>
            <person name="Wedrychowicz H."/>
        </authorList>
    </citation>
    <scope>NUCLEOTIDE SEQUENCE [LARGE SCALE GENOMIC DNA]</scope>
    <source>
        <strain evidence="3 4">DSM 29431</strain>
    </source>
</reference>
<protein>
    <submittedName>
        <fullName evidence="3">Uncharacterized conserved protein YndB, AHSA1/START domain</fullName>
    </submittedName>
</protein>
<comment type="similarity">
    <text evidence="1">Belongs to the AHA1 family.</text>
</comment>
<dbReference type="Gene3D" id="3.30.530.20">
    <property type="match status" value="1"/>
</dbReference>
<feature type="domain" description="Activator of Hsp90 ATPase homologue 1/2-like C-terminal" evidence="2">
    <location>
        <begin position="13"/>
        <end position="131"/>
    </location>
</feature>
<proteinExistence type="inferred from homology"/>
<dbReference type="STRING" id="996342.SAMN05443551_3369"/>
<dbReference type="AlphaFoldDB" id="A0A1M5WB71"/>
<evidence type="ECO:0000313" key="4">
    <source>
        <dbReference type="Proteomes" id="UP000184221"/>
    </source>
</evidence>
<evidence type="ECO:0000259" key="2">
    <source>
        <dbReference type="Pfam" id="PF08327"/>
    </source>
</evidence>
<dbReference type="EMBL" id="FQXC01000004">
    <property type="protein sequence ID" value="SHH84839.1"/>
    <property type="molecule type" value="Genomic_DNA"/>
</dbReference>
<dbReference type="OrthoDB" id="9803476at2"/>
<evidence type="ECO:0000256" key="1">
    <source>
        <dbReference type="ARBA" id="ARBA00006817"/>
    </source>
</evidence>